<dbReference type="InterPro" id="IPR000014">
    <property type="entry name" value="PAS"/>
</dbReference>
<dbReference type="EC" id="2.7.13.3" evidence="2"/>
<dbReference type="Proteomes" id="UP000198131">
    <property type="component" value="Unassembled WGS sequence"/>
</dbReference>
<dbReference type="SUPFAM" id="SSF55785">
    <property type="entry name" value="PYP-like sensor domain (PAS domain)"/>
    <property type="match status" value="2"/>
</dbReference>
<dbReference type="EMBL" id="FYEW01000001">
    <property type="protein sequence ID" value="SNC60502.1"/>
    <property type="molecule type" value="Genomic_DNA"/>
</dbReference>
<dbReference type="InterPro" id="IPR003661">
    <property type="entry name" value="HisK_dim/P_dom"/>
</dbReference>
<dbReference type="InterPro" id="IPR052162">
    <property type="entry name" value="Sensor_kinase/Photoreceptor"/>
</dbReference>
<dbReference type="SMART" id="SM00388">
    <property type="entry name" value="HisKA"/>
    <property type="match status" value="1"/>
</dbReference>
<evidence type="ECO:0000313" key="9">
    <source>
        <dbReference type="Proteomes" id="UP000198131"/>
    </source>
</evidence>
<evidence type="ECO:0000259" key="6">
    <source>
        <dbReference type="PROSITE" id="PS50109"/>
    </source>
</evidence>
<evidence type="ECO:0000256" key="4">
    <source>
        <dbReference type="ARBA" id="ARBA00022679"/>
    </source>
</evidence>
<dbReference type="InterPro" id="IPR036890">
    <property type="entry name" value="HATPase_C_sf"/>
</dbReference>
<dbReference type="InterPro" id="IPR004358">
    <property type="entry name" value="Sig_transdc_His_kin-like_C"/>
</dbReference>
<keyword evidence="3" id="KW-0597">Phosphoprotein</keyword>
<evidence type="ECO:0000256" key="3">
    <source>
        <dbReference type="ARBA" id="ARBA00022553"/>
    </source>
</evidence>
<protein>
    <recommendedName>
        <fullName evidence="2">histidine kinase</fullName>
        <ecNumber evidence="2">2.7.13.3</ecNumber>
    </recommendedName>
</protein>
<comment type="catalytic activity">
    <reaction evidence="1">
        <text>ATP + protein L-histidine = ADP + protein N-phospho-L-histidine.</text>
        <dbReference type="EC" id="2.7.13.3"/>
    </reaction>
</comment>
<dbReference type="SMART" id="SM00387">
    <property type="entry name" value="HATPase_c"/>
    <property type="match status" value="1"/>
</dbReference>
<sequence length="475" mass="53680">MNEEFQLVESEMRFRSLFNNNPDSVIFQNKAGTILDANPAFLELLNVPREEVLNRPFSDFLPADKVLLFQEKLEEAFRGTKVQFEVEVQFNAAGPRVLSVTKVPLWLQEQVAGVHMVARDITAMAASQAIIGQQARRLNTIFESITDAFFLLDTNWVFSSVNSEVERLLQVKREEVLGKTIWEVFPGEVMGPFYQQYKQAITTGKAAHFEAFFEPRQLWLEVKAFPSEAGVSVYFSNITDKVRAHQELYQQNKDLQQFAYIVSHNLRAPLTNMLGLVDMLSGLDKAAPEHDELLAHLRLSTEQLDTVLRDMNTILTLRDQQGMAEPEQVSLAEVVEQVTQNLQDLLQQCNATVHVSVPPTLQVSGNRAYLYSIFFNLLTNSVKYRSAERPLRIDIEATPNSRKPGAQVTVTDNGSGFDRQKAGNDIFKLYKRFHSRPSGRGLGLYLVKTHVEAMGGHIEVQSEVNVGTRCTLQLS</sequence>
<dbReference type="CDD" id="cd00082">
    <property type="entry name" value="HisKA"/>
    <property type="match status" value="1"/>
</dbReference>
<keyword evidence="4" id="KW-0808">Transferase</keyword>
<dbReference type="PANTHER" id="PTHR43304">
    <property type="entry name" value="PHYTOCHROME-LIKE PROTEIN CPH1"/>
    <property type="match status" value="1"/>
</dbReference>
<dbReference type="Gene3D" id="1.10.287.130">
    <property type="match status" value="1"/>
</dbReference>
<dbReference type="PANTHER" id="PTHR43304:SF1">
    <property type="entry name" value="PAC DOMAIN-CONTAINING PROTEIN"/>
    <property type="match status" value="1"/>
</dbReference>
<dbReference type="Pfam" id="PF02518">
    <property type="entry name" value="HATPase_c"/>
    <property type="match status" value="1"/>
</dbReference>
<dbReference type="PRINTS" id="PR00344">
    <property type="entry name" value="BCTRLSENSOR"/>
</dbReference>
<dbReference type="OrthoDB" id="9766459at2"/>
<dbReference type="Gene3D" id="3.30.450.20">
    <property type="entry name" value="PAS domain"/>
    <property type="match status" value="2"/>
</dbReference>
<feature type="domain" description="PAS" evidence="7">
    <location>
        <begin position="10"/>
        <end position="80"/>
    </location>
</feature>
<evidence type="ECO:0000256" key="2">
    <source>
        <dbReference type="ARBA" id="ARBA00012438"/>
    </source>
</evidence>
<dbReference type="GO" id="GO:0000155">
    <property type="term" value="F:phosphorelay sensor kinase activity"/>
    <property type="evidence" value="ECO:0007669"/>
    <property type="project" value="InterPro"/>
</dbReference>
<reference evidence="9" key="1">
    <citation type="submission" date="2017-06" db="EMBL/GenBank/DDBJ databases">
        <authorList>
            <person name="Varghese N."/>
            <person name="Submissions S."/>
        </authorList>
    </citation>
    <scope>NUCLEOTIDE SEQUENCE [LARGE SCALE GENOMIC DNA]</scope>
    <source>
        <strain evidence="9">DSM 11116</strain>
    </source>
</reference>
<keyword evidence="9" id="KW-1185">Reference proteome</keyword>
<dbReference type="InterPro" id="IPR013656">
    <property type="entry name" value="PAS_4"/>
</dbReference>
<proteinExistence type="predicted"/>
<dbReference type="InterPro" id="IPR005467">
    <property type="entry name" value="His_kinase_dom"/>
</dbReference>
<evidence type="ECO:0000259" key="7">
    <source>
        <dbReference type="PROSITE" id="PS50112"/>
    </source>
</evidence>
<dbReference type="SUPFAM" id="SSF47384">
    <property type="entry name" value="Homodimeric domain of signal transducing histidine kinase"/>
    <property type="match status" value="1"/>
</dbReference>
<organism evidence="8 9">
    <name type="scientific">Hymenobacter gelipurpurascens</name>
    <dbReference type="NCBI Taxonomy" id="89968"/>
    <lineage>
        <taxon>Bacteria</taxon>
        <taxon>Pseudomonadati</taxon>
        <taxon>Bacteroidota</taxon>
        <taxon>Cytophagia</taxon>
        <taxon>Cytophagales</taxon>
        <taxon>Hymenobacteraceae</taxon>
        <taxon>Hymenobacter</taxon>
    </lineage>
</organism>
<evidence type="ECO:0000313" key="8">
    <source>
        <dbReference type="EMBL" id="SNC60502.1"/>
    </source>
</evidence>
<dbReference type="AlphaFoldDB" id="A0A212T385"/>
<dbReference type="Pfam" id="PF08448">
    <property type="entry name" value="PAS_4"/>
    <property type="match status" value="2"/>
</dbReference>
<dbReference type="CDD" id="cd00130">
    <property type="entry name" value="PAS"/>
    <property type="match status" value="2"/>
</dbReference>
<dbReference type="Gene3D" id="3.30.565.10">
    <property type="entry name" value="Histidine kinase-like ATPase, C-terminal domain"/>
    <property type="match status" value="1"/>
</dbReference>
<dbReference type="SUPFAM" id="SSF55874">
    <property type="entry name" value="ATPase domain of HSP90 chaperone/DNA topoisomerase II/histidine kinase"/>
    <property type="match status" value="1"/>
</dbReference>
<feature type="domain" description="Histidine kinase" evidence="6">
    <location>
        <begin position="261"/>
        <end position="475"/>
    </location>
</feature>
<name>A0A212T385_9BACT</name>
<gene>
    <name evidence="8" type="ORF">SAMN06265337_0273</name>
</gene>
<accession>A0A212T385</accession>
<dbReference type="InterPro" id="IPR003594">
    <property type="entry name" value="HATPase_dom"/>
</dbReference>
<dbReference type="SMART" id="SM00091">
    <property type="entry name" value="PAS"/>
    <property type="match status" value="2"/>
</dbReference>
<dbReference type="PROSITE" id="PS50109">
    <property type="entry name" value="HIS_KIN"/>
    <property type="match status" value="1"/>
</dbReference>
<dbReference type="PROSITE" id="PS50112">
    <property type="entry name" value="PAS"/>
    <property type="match status" value="2"/>
</dbReference>
<evidence type="ECO:0000256" key="1">
    <source>
        <dbReference type="ARBA" id="ARBA00000085"/>
    </source>
</evidence>
<dbReference type="NCBIfam" id="TIGR00229">
    <property type="entry name" value="sensory_box"/>
    <property type="match status" value="2"/>
</dbReference>
<dbReference type="Pfam" id="PF00512">
    <property type="entry name" value="HisKA"/>
    <property type="match status" value="1"/>
</dbReference>
<dbReference type="InterPro" id="IPR035965">
    <property type="entry name" value="PAS-like_dom_sf"/>
</dbReference>
<evidence type="ECO:0000256" key="5">
    <source>
        <dbReference type="ARBA" id="ARBA00022777"/>
    </source>
</evidence>
<dbReference type="InterPro" id="IPR036097">
    <property type="entry name" value="HisK_dim/P_sf"/>
</dbReference>
<dbReference type="RefSeq" id="WP_088841632.1">
    <property type="nucleotide sequence ID" value="NZ_FYEW01000001.1"/>
</dbReference>
<feature type="domain" description="PAS" evidence="7">
    <location>
        <begin position="134"/>
        <end position="204"/>
    </location>
</feature>
<keyword evidence="5" id="KW-0418">Kinase</keyword>